<dbReference type="Pfam" id="PF03765">
    <property type="entry name" value="CRAL_TRIO_N"/>
    <property type="match status" value="1"/>
</dbReference>
<dbReference type="PANTHER" id="PTHR47104">
    <property type="entry name" value="SEC14P-LIKE PHOSPHATIDYLINOSITOL TRANSFER FAMILY PROTEIN"/>
    <property type="match status" value="1"/>
</dbReference>
<name>D8R6F4_SELML</name>
<dbReference type="SMART" id="SM00516">
    <property type="entry name" value="SEC14"/>
    <property type="match status" value="1"/>
</dbReference>
<keyword evidence="3" id="KW-1185">Reference proteome</keyword>
<dbReference type="OMA" id="KEEKFCN"/>
<dbReference type="InterPro" id="IPR001251">
    <property type="entry name" value="CRAL-TRIO_dom"/>
</dbReference>
<dbReference type="InterPro" id="IPR036273">
    <property type="entry name" value="CRAL/TRIO_N_dom_sf"/>
</dbReference>
<evidence type="ECO:0000259" key="1">
    <source>
        <dbReference type="PROSITE" id="PS50191"/>
    </source>
</evidence>
<evidence type="ECO:0000313" key="3">
    <source>
        <dbReference type="Proteomes" id="UP000001514"/>
    </source>
</evidence>
<sequence length="427" mass="45943">MGGRKTSDNSDVDDVLQLLQREAPLSKEQAEYCNEACIARYLRARSGSVKKAAKQLRASLSWRESLEIGYLTADDFPAELAAGIAFVSGQDDDGKPVLVLRTKQEFLPPRSQKRYGANNHSLTKKVAVSSMPPGVDQFVMLIDFSGSSRGSSSLLSFILSIMKLLSDHYPERLAPSFFVDAPSMFYYLWKGMAPFIDHATKEKWSFSFSRDHDMQISAPSCEPAERAQPPPSSLLADSSCSCSSTPSSFRATLCYEERLNAMSFLTPLSSPGGQSFFKNNSLGAALASDAQHRSLSFSSPAATATIATAASFNFRTPDSSCSDGGGVGGYGSPVFARSSRSRGRSSSREMGSVASSSALSYLVKHKRSSSSSSSAVESFRPYVRHAKAGYSESAYRATLKPPLGGLLCVIKSALNLGQTDDYPATPS</sequence>
<dbReference type="Gene3D" id="3.40.525.10">
    <property type="entry name" value="CRAL-TRIO lipid binding domain"/>
    <property type="match status" value="1"/>
</dbReference>
<gene>
    <name evidence="2" type="ORF">SELMODRAFT_439610</name>
</gene>
<feature type="domain" description="CRAL-TRIO" evidence="1">
    <location>
        <begin position="87"/>
        <end position="257"/>
    </location>
</feature>
<dbReference type="KEGG" id="smo:SELMODRAFT_439610"/>
<dbReference type="EMBL" id="GL377572">
    <property type="protein sequence ID" value="EFJ32304.1"/>
    <property type="molecule type" value="Genomic_DNA"/>
</dbReference>
<dbReference type="HOGENOM" id="CLU_057594_0_0_1"/>
<dbReference type="PROSITE" id="PS50191">
    <property type="entry name" value="CRAL_TRIO"/>
    <property type="match status" value="1"/>
</dbReference>
<dbReference type="Proteomes" id="UP000001514">
    <property type="component" value="Unassembled WGS sequence"/>
</dbReference>
<dbReference type="Pfam" id="PF00650">
    <property type="entry name" value="CRAL_TRIO"/>
    <property type="match status" value="1"/>
</dbReference>
<dbReference type="SUPFAM" id="SSF52087">
    <property type="entry name" value="CRAL/TRIO domain"/>
    <property type="match status" value="1"/>
</dbReference>
<proteinExistence type="predicted"/>
<dbReference type="FunCoup" id="D8R6F4">
    <property type="interactions" value="316"/>
</dbReference>
<dbReference type="InterPro" id="IPR011074">
    <property type="entry name" value="CRAL/TRIO_N_dom"/>
</dbReference>
<evidence type="ECO:0000313" key="2">
    <source>
        <dbReference type="EMBL" id="EFJ32304.1"/>
    </source>
</evidence>
<dbReference type="AlphaFoldDB" id="D8R6F4"/>
<dbReference type="eggNOG" id="KOG1470">
    <property type="taxonomic scope" value="Eukaryota"/>
</dbReference>
<dbReference type="InterPro" id="IPR036865">
    <property type="entry name" value="CRAL-TRIO_dom_sf"/>
</dbReference>
<dbReference type="CDD" id="cd00170">
    <property type="entry name" value="SEC14"/>
    <property type="match status" value="1"/>
</dbReference>
<accession>D8R6F4</accession>
<protein>
    <recommendedName>
        <fullName evidence="1">CRAL-TRIO domain-containing protein</fullName>
    </recommendedName>
</protein>
<dbReference type="SUPFAM" id="SSF46938">
    <property type="entry name" value="CRAL/TRIO N-terminal domain"/>
    <property type="match status" value="1"/>
</dbReference>
<dbReference type="Gramene" id="EFJ32304">
    <property type="protein sequence ID" value="EFJ32304"/>
    <property type="gene ID" value="SELMODRAFT_439610"/>
</dbReference>
<reference evidence="2 3" key="1">
    <citation type="journal article" date="2011" name="Science">
        <title>The Selaginella genome identifies genetic changes associated with the evolution of vascular plants.</title>
        <authorList>
            <person name="Banks J.A."/>
            <person name="Nishiyama T."/>
            <person name="Hasebe M."/>
            <person name="Bowman J.L."/>
            <person name="Gribskov M."/>
            <person name="dePamphilis C."/>
            <person name="Albert V.A."/>
            <person name="Aono N."/>
            <person name="Aoyama T."/>
            <person name="Ambrose B.A."/>
            <person name="Ashton N.W."/>
            <person name="Axtell M.J."/>
            <person name="Barker E."/>
            <person name="Barker M.S."/>
            <person name="Bennetzen J.L."/>
            <person name="Bonawitz N.D."/>
            <person name="Chapple C."/>
            <person name="Cheng C."/>
            <person name="Correa L.G."/>
            <person name="Dacre M."/>
            <person name="DeBarry J."/>
            <person name="Dreyer I."/>
            <person name="Elias M."/>
            <person name="Engstrom E.M."/>
            <person name="Estelle M."/>
            <person name="Feng L."/>
            <person name="Finet C."/>
            <person name="Floyd S.K."/>
            <person name="Frommer W.B."/>
            <person name="Fujita T."/>
            <person name="Gramzow L."/>
            <person name="Gutensohn M."/>
            <person name="Harholt J."/>
            <person name="Hattori M."/>
            <person name="Heyl A."/>
            <person name="Hirai T."/>
            <person name="Hiwatashi Y."/>
            <person name="Ishikawa M."/>
            <person name="Iwata M."/>
            <person name="Karol K.G."/>
            <person name="Koehler B."/>
            <person name="Kolukisaoglu U."/>
            <person name="Kubo M."/>
            <person name="Kurata T."/>
            <person name="Lalonde S."/>
            <person name="Li K."/>
            <person name="Li Y."/>
            <person name="Litt A."/>
            <person name="Lyons E."/>
            <person name="Manning G."/>
            <person name="Maruyama T."/>
            <person name="Michael T.P."/>
            <person name="Mikami K."/>
            <person name="Miyazaki S."/>
            <person name="Morinaga S."/>
            <person name="Murata T."/>
            <person name="Mueller-Roeber B."/>
            <person name="Nelson D.R."/>
            <person name="Obara M."/>
            <person name="Oguri Y."/>
            <person name="Olmstead R.G."/>
            <person name="Onodera N."/>
            <person name="Petersen B.L."/>
            <person name="Pils B."/>
            <person name="Prigge M."/>
            <person name="Rensing S.A."/>
            <person name="Riano-Pachon D.M."/>
            <person name="Roberts A.W."/>
            <person name="Sato Y."/>
            <person name="Scheller H.V."/>
            <person name="Schulz B."/>
            <person name="Schulz C."/>
            <person name="Shakirov E.V."/>
            <person name="Shibagaki N."/>
            <person name="Shinohara N."/>
            <person name="Shippen D.E."/>
            <person name="Soerensen I."/>
            <person name="Sotooka R."/>
            <person name="Sugimoto N."/>
            <person name="Sugita M."/>
            <person name="Sumikawa N."/>
            <person name="Tanurdzic M."/>
            <person name="Theissen G."/>
            <person name="Ulvskov P."/>
            <person name="Wakazuki S."/>
            <person name="Weng J.K."/>
            <person name="Willats W.W."/>
            <person name="Wipf D."/>
            <person name="Wolf P.G."/>
            <person name="Yang L."/>
            <person name="Zimmer A.D."/>
            <person name="Zhu Q."/>
            <person name="Mitros T."/>
            <person name="Hellsten U."/>
            <person name="Loque D."/>
            <person name="Otillar R."/>
            <person name="Salamov A."/>
            <person name="Schmutz J."/>
            <person name="Shapiro H."/>
            <person name="Lindquist E."/>
            <person name="Lucas S."/>
            <person name="Rokhsar D."/>
            <person name="Grigoriev I.V."/>
        </authorList>
    </citation>
    <scope>NUCLEOTIDE SEQUENCE [LARGE SCALE GENOMIC DNA]</scope>
</reference>
<dbReference type="PANTHER" id="PTHR47104:SF1">
    <property type="entry name" value="SEC14P-LIKE PHOSPHATIDYLINOSITOL TRANSFER FAMILY PROTEIN"/>
    <property type="match status" value="1"/>
</dbReference>
<dbReference type="STRING" id="88036.D8R6F4"/>
<organism evidence="3">
    <name type="scientific">Selaginella moellendorffii</name>
    <name type="common">Spikemoss</name>
    <dbReference type="NCBI Taxonomy" id="88036"/>
    <lineage>
        <taxon>Eukaryota</taxon>
        <taxon>Viridiplantae</taxon>
        <taxon>Streptophyta</taxon>
        <taxon>Embryophyta</taxon>
        <taxon>Tracheophyta</taxon>
        <taxon>Lycopodiopsida</taxon>
        <taxon>Selaginellales</taxon>
        <taxon>Selaginellaceae</taxon>
        <taxon>Selaginella</taxon>
    </lineage>
</organism>
<dbReference type="InParanoid" id="D8R6F4"/>